<reference evidence="4 5" key="1">
    <citation type="journal article" date="2019" name="Nat. Microbiol.">
        <title>Mediterranean grassland soil C-N compound turnover is dependent on rainfall and depth, and is mediated by genomically divergent microorganisms.</title>
        <authorList>
            <person name="Diamond S."/>
            <person name="Andeer P.F."/>
            <person name="Li Z."/>
            <person name="Crits-Christoph A."/>
            <person name="Burstein D."/>
            <person name="Anantharaman K."/>
            <person name="Lane K.R."/>
            <person name="Thomas B.C."/>
            <person name="Pan C."/>
            <person name="Northen T.R."/>
            <person name="Banfield J.F."/>
        </authorList>
    </citation>
    <scope>NUCLEOTIDE SEQUENCE [LARGE SCALE GENOMIC DNA]</scope>
    <source>
        <strain evidence="4">WS_3</strain>
    </source>
</reference>
<dbReference type="InterPro" id="IPR013693">
    <property type="entry name" value="SpoIID/LytB_N"/>
</dbReference>
<evidence type="ECO:0000256" key="1">
    <source>
        <dbReference type="SAM" id="MobiDB-lite"/>
    </source>
</evidence>
<dbReference type="AlphaFoldDB" id="A0A538SSH6"/>
<dbReference type="PROSITE" id="PS51257">
    <property type="entry name" value="PROKAR_LIPOPROTEIN"/>
    <property type="match status" value="1"/>
</dbReference>
<feature type="domain" description="Sporulation stage II protein D amidase enhancer LytB N-terminal" evidence="3">
    <location>
        <begin position="178"/>
        <end position="266"/>
    </location>
</feature>
<dbReference type="NCBIfam" id="TIGR02669">
    <property type="entry name" value="SpoIID_LytB"/>
    <property type="match status" value="1"/>
</dbReference>
<sequence length="466" mass="49937">MKLSAVGRVAALAGVLASCAPLPPAGNVPAPPAPSSQAGPGPKAAPVAAFQLDREPSIDVGLAWDLDSLSVAPTRPVEISRYDRGGPVPLGQASLLRARVNGDGWRLEWRQADGKSVVMSEVLRDTVWVGDEASGSPGPGSDAREPRRSGSETGLEPLVRWNGKTWRGRFKIFIGPRGKLTLAVRVPLETYLVGVVPGEIGSLSDELVQAGRAQAIAARSYTLFYLGRRGSEGFDLYGTVEDQLYLSVEAEKPLASRCVRGTLGYVALSGGRPIRANYCSTCGGITADVWEAWPSDPLSYLVSVPDRGGTRDYCADSPVYRWREEWTAQQFLAEVGRFGPPEGIALPERGIGELVDVRAEARSHSGRVWRLTIDTTTGEIVVPAYSLRRVLRRPGAEAILRSNLFKIDVRRDPATRKALAVVASGAGSGHGVGLCQTGARAMARGGLSAERILSHYYPGTELKRLY</sequence>
<dbReference type="InterPro" id="IPR013486">
    <property type="entry name" value="SpoIID/LytB"/>
</dbReference>
<comment type="caution">
    <text evidence="4">The sequence shown here is derived from an EMBL/GenBank/DDBJ whole genome shotgun (WGS) entry which is preliminary data.</text>
</comment>
<feature type="signal peptide" evidence="2">
    <location>
        <begin position="1"/>
        <end position="25"/>
    </location>
</feature>
<name>A0A538SSH6_UNCEI</name>
<evidence type="ECO:0000313" key="5">
    <source>
        <dbReference type="Proteomes" id="UP000320184"/>
    </source>
</evidence>
<dbReference type="Pfam" id="PF08486">
    <property type="entry name" value="SpoIID"/>
    <property type="match status" value="1"/>
</dbReference>
<gene>
    <name evidence="4" type="ORF">E6K73_00095</name>
</gene>
<keyword evidence="2" id="KW-0732">Signal</keyword>
<protein>
    <submittedName>
        <fullName evidence="4">SpoIID/LytB domain-containing protein</fullName>
    </submittedName>
</protein>
<accession>A0A538SSH6</accession>
<evidence type="ECO:0000256" key="2">
    <source>
        <dbReference type="SAM" id="SignalP"/>
    </source>
</evidence>
<proteinExistence type="predicted"/>
<evidence type="ECO:0000313" key="4">
    <source>
        <dbReference type="EMBL" id="TMQ54317.1"/>
    </source>
</evidence>
<dbReference type="Proteomes" id="UP000320184">
    <property type="component" value="Unassembled WGS sequence"/>
</dbReference>
<organism evidence="4 5">
    <name type="scientific">Eiseniibacteriota bacterium</name>
    <dbReference type="NCBI Taxonomy" id="2212470"/>
    <lineage>
        <taxon>Bacteria</taxon>
        <taxon>Candidatus Eiseniibacteriota</taxon>
    </lineage>
</organism>
<dbReference type="EMBL" id="VBOT01000001">
    <property type="protein sequence ID" value="TMQ54317.1"/>
    <property type="molecule type" value="Genomic_DNA"/>
</dbReference>
<feature type="chain" id="PRO_5022089411" evidence="2">
    <location>
        <begin position="26"/>
        <end position="466"/>
    </location>
</feature>
<feature type="region of interest" description="Disordered" evidence="1">
    <location>
        <begin position="129"/>
        <end position="155"/>
    </location>
</feature>
<dbReference type="GO" id="GO:0030435">
    <property type="term" value="P:sporulation resulting in formation of a cellular spore"/>
    <property type="evidence" value="ECO:0007669"/>
    <property type="project" value="InterPro"/>
</dbReference>
<evidence type="ECO:0000259" key="3">
    <source>
        <dbReference type="Pfam" id="PF08486"/>
    </source>
</evidence>